<proteinExistence type="predicted"/>
<organism evidence="1 2">
    <name type="scientific">Tenebrio molitor</name>
    <name type="common">Yellow mealworm beetle</name>
    <dbReference type="NCBI Taxonomy" id="7067"/>
    <lineage>
        <taxon>Eukaryota</taxon>
        <taxon>Metazoa</taxon>
        <taxon>Ecdysozoa</taxon>
        <taxon>Arthropoda</taxon>
        <taxon>Hexapoda</taxon>
        <taxon>Insecta</taxon>
        <taxon>Pterygota</taxon>
        <taxon>Neoptera</taxon>
        <taxon>Endopterygota</taxon>
        <taxon>Coleoptera</taxon>
        <taxon>Polyphaga</taxon>
        <taxon>Cucujiformia</taxon>
        <taxon>Tenebrionidae</taxon>
        <taxon>Tenebrio</taxon>
    </lineage>
</organism>
<protein>
    <submittedName>
        <fullName evidence="1">Uncharacterized protein</fullName>
    </submittedName>
</protein>
<name>A0A8J6H5C8_TENMO</name>
<dbReference type="AlphaFoldDB" id="A0A8J6H5C8"/>
<dbReference type="SUPFAM" id="SSF57667">
    <property type="entry name" value="beta-beta-alpha zinc fingers"/>
    <property type="match status" value="1"/>
</dbReference>
<accession>A0A8J6H5C8</accession>
<dbReference type="EMBL" id="JABDTM020026235">
    <property type="protein sequence ID" value="KAH0812170.1"/>
    <property type="molecule type" value="Genomic_DNA"/>
</dbReference>
<comment type="caution">
    <text evidence="1">The sequence shown here is derived from an EMBL/GenBank/DDBJ whole genome shotgun (WGS) entry which is preliminary data.</text>
</comment>
<evidence type="ECO:0000313" key="1">
    <source>
        <dbReference type="EMBL" id="KAH0812170.1"/>
    </source>
</evidence>
<dbReference type="InterPro" id="IPR036236">
    <property type="entry name" value="Znf_C2H2_sf"/>
</dbReference>
<dbReference type="Gene3D" id="3.30.160.60">
    <property type="entry name" value="Classic Zinc Finger"/>
    <property type="match status" value="1"/>
</dbReference>
<reference evidence="1" key="1">
    <citation type="journal article" date="2020" name="J Insects Food Feed">
        <title>The yellow mealworm (Tenebrio molitor) genome: a resource for the emerging insects as food and feed industry.</title>
        <authorList>
            <person name="Eriksson T."/>
            <person name="Andere A."/>
            <person name="Kelstrup H."/>
            <person name="Emery V."/>
            <person name="Picard C."/>
        </authorList>
    </citation>
    <scope>NUCLEOTIDE SEQUENCE</scope>
    <source>
        <strain evidence="1">Stoneville</strain>
        <tissue evidence="1">Whole head</tissue>
    </source>
</reference>
<keyword evidence="2" id="KW-1185">Reference proteome</keyword>
<dbReference type="Proteomes" id="UP000719412">
    <property type="component" value="Unassembled WGS sequence"/>
</dbReference>
<gene>
    <name evidence="1" type="ORF">GEV33_010621</name>
</gene>
<sequence length="254" mass="28129">MFIRKQQALSTMIRSFKEFGHQYTLMRHLPTHTDERKFQCNTCGKAMQLAIETNQIPFALLRPLTGIPVLVRVLPAGNDKQMLVPASAEDLKKHGQISVTPKTSTPGTTTEAEEQQNLVGSTVQIKIPVVATVIQQSGEGGHMSMSVVSPGPNDEAIKQPNCQSLGTYILTATNEEKNNVQLNMNEDLEPHTNSSHAFELESSGNQSSTNDMNKYLRFLSDTLPELLDEVPLDIMQDGAARPPHYARQVTQWFG</sequence>
<reference evidence="1" key="2">
    <citation type="submission" date="2021-08" db="EMBL/GenBank/DDBJ databases">
        <authorList>
            <person name="Eriksson T."/>
        </authorList>
    </citation>
    <scope>NUCLEOTIDE SEQUENCE</scope>
    <source>
        <strain evidence="1">Stoneville</strain>
        <tissue evidence="1">Whole head</tissue>
    </source>
</reference>
<evidence type="ECO:0000313" key="2">
    <source>
        <dbReference type="Proteomes" id="UP000719412"/>
    </source>
</evidence>